<reference evidence="2 3" key="1">
    <citation type="submission" date="2019-03" db="EMBL/GenBank/DDBJ databases">
        <title>Single cell metagenomics reveals metabolic interactions within the superorganism composed of flagellate Streblomastix strix and complex community of Bacteroidetes bacteria on its surface.</title>
        <authorList>
            <person name="Treitli S.C."/>
            <person name="Kolisko M."/>
            <person name="Husnik F."/>
            <person name="Keeling P."/>
            <person name="Hampl V."/>
        </authorList>
    </citation>
    <scope>NUCLEOTIDE SEQUENCE [LARGE SCALE GENOMIC DNA]</scope>
    <source>
        <strain evidence="2">ST1C</strain>
    </source>
</reference>
<protein>
    <submittedName>
        <fullName evidence="2">Uncharacterized protein</fullName>
    </submittedName>
</protein>
<comment type="caution">
    <text evidence="2">The sequence shown here is derived from an EMBL/GenBank/DDBJ whole genome shotgun (WGS) entry which is preliminary data.</text>
</comment>
<evidence type="ECO:0000313" key="3">
    <source>
        <dbReference type="Proteomes" id="UP000324800"/>
    </source>
</evidence>
<feature type="compositionally biased region" description="Polar residues" evidence="1">
    <location>
        <begin position="1"/>
        <end position="24"/>
    </location>
</feature>
<gene>
    <name evidence="2" type="ORF">EZS28_017298</name>
</gene>
<proteinExistence type="predicted"/>
<dbReference type="AlphaFoldDB" id="A0A5J4VX57"/>
<feature type="region of interest" description="Disordered" evidence="1">
    <location>
        <begin position="1"/>
        <end position="30"/>
    </location>
</feature>
<evidence type="ECO:0000313" key="2">
    <source>
        <dbReference type="EMBL" id="KAA6387175.1"/>
    </source>
</evidence>
<evidence type="ECO:0000256" key="1">
    <source>
        <dbReference type="SAM" id="MobiDB-lite"/>
    </source>
</evidence>
<dbReference type="EMBL" id="SNRW01004485">
    <property type="protein sequence ID" value="KAA6387175.1"/>
    <property type="molecule type" value="Genomic_DNA"/>
</dbReference>
<dbReference type="Proteomes" id="UP000324800">
    <property type="component" value="Unassembled WGS sequence"/>
</dbReference>
<accession>A0A5J4VX57</accession>
<sequence length="159" mass="18183">MASRTDNAQGYNLNTILQKSTQSSVKDEEKKYVDTSRSMGRTILSFEAGVDRILITVERMTNKQSDNSSAETAERKEKKRQIKSTLAPSKEAITRTEWDRILIDNQIIKRAHEKGARGTIAGSLTWNLSRGPFFRPEFDFQSSEENRTLVKWIMAPELQ</sequence>
<feature type="region of interest" description="Disordered" evidence="1">
    <location>
        <begin position="58"/>
        <end position="89"/>
    </location>
</feature>
<name>A0A5J4VX57_9EUKA</name>
<organism evidence="2 3">
    <name type="scientific">Streblomastix strix</name>
    <dbReference type="NCBI Taxonomy" id="222440"/>
    <lineage>
        <taxon>Eukaryota</taxon>
        <taxon>Metamonada</taxon>
        <taxon>Preaxostyla</taxon>
        <taxon>Oxymonadida</taxon>
        <taxon>Streblomastigidae</taxon>
        <taxon>Streblomastix</taxon>
    </lineage>
</organism>
<feature type="compositionally biased region" description="Polar residues" evidence="1">
    <location>
        <begin position="62"/>
        <end position="71"/>
    </location>
</feature>